<feature type="compositionally biased region" description="Basic and acidic residues" evidence="1">
    <location>
        <begin position="89"/>
        <end position="98"/>
    </location>
</feature>
<feature type="region of interest" description="Disordered" evidence="1">
    <location>
        <begin position="382"/>
        <end position="404"/>
    </location>
</feature>
<accession>A0A2U3E3R9</accession>
<reference evidence="2" key="3">
    <citation type="submission" date="2023-11" db="EMBL/GenBank/DDBJ databases">
        <authorList>
            <person name="Beijen E."/>
            <person name="Ohm R.A."/>
        </authorList>
    </citation>
    <scope>NUCLEOTIDE SEQUENCE</scope>
    <source>
        <strain evidence="2">CBS 150709</strain>
    </source>
</reference>
<evidence type="ECO:0000313" key="3">
    <source>
        <dbReference type="EMBL" id="PWI69147.1"/>
    </source>
</evidence>
<feature type="compositionally biased region" description="Basic and acidic residues" evidence="1">
    <location>
        <begin position="529"/>
        <end position="546"/>
    </location>
</feature>
<feature type="region of interest" description="Disordered" evidence="1">
    <location>
        <begin position="81"/>
        <end position="107"/>
    </location>
</feature>
<reference evidence="3 4" key="2">
    <citation type="journal article" date="2016" name="Front. Microbiol.">
        <title>Genome and transcriptome sequences reveal the specific parasitism of the nematophagous Purpureocillium lilacinum 36-1.</title>
        <authorList>
            <person name="Xie J."/>
            <person name="Li S."/>
            <person name="Mo C."/>
            <person name="Xiao X."/>
            <person name="Peng D."/>
            <person name="Wang G."/>
            <person name="Xiao Y."/>
        </authorList>
    </citation>
    <scope>NUCLEOTIDE SEQUENCE [LARGE SCALE GENOMIC DNA]</scope>
    <source>
        <strain evidence="3 4">36-1</strain>
    </source>
</reference>
<evidence type="ECO:0000313" key="4">
    <source>
        <dbReference type="Proteomes" id="UP000245956"/>
    </source>
</evidence>
<dbReference type="EMBL" id="JAWRVI010000029">
    <property type="protein sequence ID" value="KAK4087738.1"/>
    <property type="molecule type" value="Genomic_DNA"/>
</dbReference>
<dbReference type="Proteomes" id="UP000245956">
    <property type="component" value="Unassembled WGS sequence"/>
</dbReference>
<dbReference type="EMBL" id="LCWV01000013">
    <property type="protein sequence ID" value="PWI69147.1"/>
    <property type="molecule type" value="Genomic_DNA"/>
</dbReference>
<reference evidence="2 5" key="4">
    <citation type="journal article" date="2024" name="Microbiol. Resour. Announc.">
        <title>Genome annotations for the ascomycete fungi Trichoderma harzianum, Trichoderma aggressivum, and Purpureocillium lilacinum.</title>
        <authorList>
            <person name="Beijen E.P.W."/>
            <person name="Ohm R.A."/>
        </authorList>
    </citation>
    <scope>NUCLEOTIDE SEQUENCE [LARGE SCALE GENOMIC DNA]</scope>
    <source>
        <strain evidence="2 5">CBS 150709</strain>
    </source>
</reference>
<evidence type="ECO:0000313" key="2">
    <source>
        <dbReference type="EMBL" id="KAK4087738.1"/>
    </source>
</evidence>
<evidence type="ECO:0000313" key="5">
    <source>
        <dbReference type="Proteomes" id="UP001287286"/>
    </source>
</evidence>
<protein>
    <submittedName>
        <fullName evidence="3">Uncharacterized protein</fullName>
    </submittedName>
</protein>
<keyword evidence="5" id="KW-1185">Reference proteome</keyword>
<name>A0A2U3E3R9_PURLI</name>
<dbReference type="Proteomes" id="UP001287286">
    <property type="component" value="Unassembled WGS sequence"/>
</dbReference>
<gene>
    <name evidence="3" type="ORF">PCL_01532</name>
    <name evidence="2" type="ORF">Purlil1_7795</name>
</gene>
<organism evidence="3 4">
    <name type="scientific">Purpureocillium lilacinum</name>
    <name type="common">Paecilomyces lilacinus</name>
    <dbReference type="NCBI Taxonomy" id="33203"/>
    <lineage>
        <taxon>Eukaryota</taxon>
        <taxon>Fungi</taxon>
        <taxon>Dikarya</taxon>
        <taxon>Ascomycota</taxon>
        <taxon>Pezizomycotina</taxon>
        <taxon>Sordariomycetes</taxon>
        <taxon>Hypocreomycetidae</taxon>
        <taxon>Hypocreales</taxon>
        <taxon>Ophiocordycipitaceae</taxon>
        <taxon>Purpureocillium</taxon>
    </lineage>
</organism>
<dbReference type="AlphaFoldDB" id="A0A2U3E3R9"/>
<proteinExistence type="predicted"/>
<comment type="caution">
    <text evidence="3">The sequence shown here is derived from an EMBL/GenBank/DDBJ whole genome shotgun (WGS) entry which is preliminary data.</text>
</comment>
<sequence length="546" mass="59082">MDPVETIHLARGADAPLGNAGRGCVLTGPYPTPNIGLHLSSDSRRPNYWMALPHAWRARSPTRRTGLLARGCAPWAGRARRLGETGCDTDPRRSRRPDGGLNQPAETQHSTRFDCLFHASQRPPTATLRSPCAIIELDSLVSVPGLGSTRIAGPVAPMRMWSGTKLPYSPKSPSVTAVVQPGAAMTLASWIGSAGIATHLAAPQAAARSPARPCNHSQGSVVARLTFREPCEPMADRMFRPTAGHAGRLAEDGPSSHGAQASTAFIDDVVELRAGKGSAHQFPLRASGTTSSWRVCHIARLADGRDGRVTNTAAGSVSSLAECSAYVMAASQDGTVSLPLPSDRKKSAVPRCCRGIDSYMAPRGRLASSVTVSRFVPRLDTRQTRDDRPATAGAPEPTMRTHFRSSKVEPVCRHVISRHGQRTNKDVLADVLHARVWSKLHGTVLWPRCWRLAWPGSYAKTKSCTEPTGNGVRPCPGMEESLLTPVVQPRKLAAWKDGCFPPRGRRTSVDRRRTIAARCRQHHGLSSHEPLRERTRGEAEEITVHM</sequence>
<feature type="region of interest" description="Disordered" evidence="1">
    <location>
        <begin position="521"/>
        <end position="546"/>
    </location>
</feature>
<evidence type="ECO:0000256" key="1">
    <source>
        <dbReference type="SAM" id="MobiDB-lite"/>
    </source>
</evidence>
<reference evidence="3" key="1">
    <citation type="submission" date="2015-05" db="EMBL/GenBank/DDBJ databases">
        <authorList>
            <person name="Wang D.B."/>
            <person name="Wang M."/>
        </authorList>
    </citation>
    <scope>NUCLEOTIDE SEQUENCE</scope>
    <source>
        <strain evidence="3">36-1</strain>
    </source>
</reference>